<dbReference type="EMBL" id="CDMC01000003">
    <property type="protein sequence ID" value="CEL02537.1"/>
    <property type="molecule type" value="Genomic_DNA"/>
</dbReference>
<keyword evidence="3" id="KW-1185">Reference proteome</keyword>
<dbReference type="AlphaFoldDB" id="A0A0U5C4C9"/>
<sequence>MNYKPLCETSARHQGLNKLYTTSYSFHSNDQKQAFRFLSLALASHGSCPLARLSYLAQYVDNNDFADSSLPQVSPDGHQAVEDGATVQPQPGPTRAEKSRSLPLGRR</sequence>
<evidence type="ECO:0000313" key="2">
    <source>
        <dbReference type="EMBL" id="CEL02537.1"/>
    </source>
</evidence>
<reference evidence="3" key="1">
    <citation type="journal article" date="2016" name="Genome Announc.">
        <title>Draft genome sequences of fungus Aspergillus calidoustus.</title>
        <authorList>
            <person name="Horn F."/>
            <person name="Linde J."/>
            <person name="Mattern D.J."/>
            <person name="Walther G."/>
            <person name="Guthke R."/>
            <person name="Scherlach K."/>
            <person name="Martin K."/>
            <person name="Brakhage A.A."/>
            <person name="Petzke L."/>
            <person name="Valiante V."/>
        </authorList>
    </citation>
    <scope>NUCLEOTIDE SEQUENCE [LARGE SCALE GENOMIC DNA]</scope>
    <source>
        <strain evidence="3">SF006504</strain>
    </source>
</reference>
<proteinExistence type="predicted"/>
<protein>
    <submittedName>
        <fullName evidence="2">Uncharacterized protein</fullName>
    </submittedName>
</protein>
<evidence type="ECO:0000256" key="1">
    <source>
        <dbReference type="SAM" id="MobiDB-lite"/>
    </source>
</evidence>
<evidence type="ECO:0000313" key="3">
    <source>
        <dbReference type="Proteomes" id="UP000054771"/>
    </source>
</evidence>
<accession>A0A0U5C4C9</accession>
<organism evidence="2 3">
    <name type="scientific">Aspergillus calidoustus</name>
    <dbReference type="NCBI Taxonomy" id="454130"/>
    <lineage>
        <taxon>Eukaryota</taxon>
        <taxon>Fungi</taxon>
        <taxon>Dikarya</taxon>
        <taxon>Ascomycota</taxon>
        <taxon>Pezizomycotina</taxon>
        <taxon>Eurotiomycetes</taxon>
        <taxon>Eurotiomycetidae</taxon>
        <taxon>Eurotiales</taxon>
        <taxon>Aspergillaceae</taxon>
        <taxon>Aspergillus</taxon>
        <taxon>Aspergillus subgen. Nidulantes</taxon>
    </lineage>
</organism>
<dbReference type="Proteomes" id="UP000054771">
    <property type="component" value="Unassembled WGS sequence"/>
</dbReference>
<name>A0A0U5C4C9_ASPCI</name>
<feature type="region of interest" description="Disordered" evidence="1">
    <location>
        <begin position="67"/>
        <end position="107"/>
    </location>
</feature>
<gene>
    <name evidence="2" type="ORF">ASPCAL03706</name>
</gene>